<evidence type="ECO:0000313" key="9">
    <source>
        <dbReference type="Proteomes" id="UP000235965"/>
    </source>
</evidence>
<feature type="compositionally biased region" description="Basic and acidic residues" evidence="6">
    <location>
        <begin position="537"/>
        <end position="552"/>
    </location>
</feature>
<evidence type="ECO:0000256" key="4">
    <source>
        <dbReference type="ARBA" id="ARBA00022803"/>
    </source>
</evidence>
<dbReference type="GO" id="GO:0005739">
    <property type="term" value="C:mitochondrion"/>
    <property type="evidence" value="ECO:0007669"/>
    <property type="project" value="TreeGrafter"/>
</dbReference>
<organism evidence="8 9">
    <name type="scientific">Cryptotermes secundus</name>
    <dbReference type="NCBI Taxonomy" id="105785"/>
    <lineage>
        <taxon>Eukaryota</taxon>
        <taxon>Metazoa</taxon>
        <taxon>Ecdysozoa</taxon>
        <taxon>Arthropoda</taxon>
        <taxon>Hexapoda</taxon>
        <taxon>Insecta</taxon>
        <taxon>Pterygota</taxon>
        <taxon>Neoptera</taxon>
        <taxon>Polyneoptera</taxon>
        <taxon>Dictyoptera</taxon>
        <taxon>Blattodea</taxon>
        <taxon>Blattoidea</taxon>
        <taxon>Termitoidae</taxon>
        <taxon>Kalotermitidae</taxon>
        <taxon>Cryptotermitinae</taxon>
        <taxon>Cryptotermes</taxon>
    </lineage>
</organism>
<dbReference type="GO" id="GO:0005829">
    <property type="term" value="C:cytosol"/>
    <property type="evidence" value="ECO:0007669"/>
    <property type="project" value="TreeGrafter"/>
</dbReference>
<dbReference type="STRING" id="105785.A0A2J7QDI0"/>
<evidence type="ECO:0000256" key="5">
    <source>
        <dbReference type="PROSITE-ProRule" id="PRU00339"/>
    </source>
</evidence>
<evidence type="ECO:0000259" key="7">
    <source>
        <dbReference type="Pfam" id="PF13877"/>
    </source>
</evidence>
<dbReference type="AlphaFoldDB" id="A0A2J7QDI0"/>
<comment type="caution">
    <text evidence="8">The sequence shown here is derived from an EMBL/GenBank/DDBJ whole genome shotgun (WGS) entry which is preliminary data.</text>
</comment>
<dbReference type="GO" id="GO:0031072">
    <property type="term" value="F:heat shock protein binding"/>
    <property type="evidence" value="ECO:0007669"/>
    <property type="project" value="TreeGrafter"/>
</dbReference>
<dbReference type="PANTHER" id="PTHR45984:SF1">
    <property type="entry name" value="SPAG1 AXONEMAL DYNEIN ASSEMBLY FACTOR"/>
    <property type="match status" value="1"/>
</dbReference>
<keyword evidence="9" id="KW-1185">Reference proteome</keyword>
<dbReference type="PANTHER" id="PTHR45984">
    <property type="entry name" value="RNA (RNA) POLYMERASE II ASSOCIATED PROTEIN HOMOLOG"/>
    <property type="match status" value="1"/>
</dbReference>
<feature type="repeat" description="TPR" evidence="5">
    <location>
        <begin position="291"/>
        <end position="324"/>
    </location>
</feature>
<feature type="compositionally biased region" description="Polar residues" evidence="6">
    <location>
        <begin position="604"/>
        <end position="617"/>
    </location>
</feature>
<dbReference type="Gene3D" id="1.25.40.10">
    <property type="entry name" value="Tetratricopeptide repeat domain"/>
    <property type="match status" value="1"/>
</dbReference>
<feature type="region of interest" description="Disordered" evidence="6">
    <location>
        <begin position="398"/>
        <end position="460"/>
    </location>
</feature>
<accession>A0A2J7QDI0</accession>
<keyword evidence="2" id="KW-0963">Cytoplasm</keyword>
<dbReference type="Pfam" id="PF13181">
    <property type="entry name" value="TPR_8"/>
    <property type="match status" value="1"/>
</dbReference>
<feature type="repeat" description="TPR" evidence="5">
    <location>
        <begin position="257"/>
        <end position="290"/>
    </location>
</feature>
<feature type="domain" description="RNA-polymerase II-associated protein 3-like C-terminal" evidence="7">
    <location>
        <begin position="689"/>
        <end position="776"/>
    </location>
</feature>
<dbReference type="SUPFAM" id="SSF48452">
    <property type="entry name" value="TPR-like"/>
    <property type="match status" value="1"/>
</dbReference>
<evidence type="ECO:0000256" key="6">
    <source>
        <dbReference type="SAM" id="MobiDB-lite"/>
    </source>
</evidence>
<proteinExistence type="predicted"/>
<gene>
    <name evidence="8" type="ORF">B7P43_G06822</name>
</gene>
<feature type="region of interest" description="Disordered" evidence="6">
    <location>
        <begin position="574"/>
        <end position="646"/>
    </location>
</feature>
<dbReference type="EMBL" id="NEVH01015820">
    <property type="protein sequence ID" value="PNF26635.1"/>
    <property type="molecule type" value="Genomic_DNA"/>
</dbReference>
<keyword evidence="3" id="KW-0677">Repeat</keyword>
<reference evidence="8 9" key="1">
    <citation type="submission" date="2017-12" db="EMBL/GenBank/DDBJ databases">
        <title>Hemimetabolous genomes reveal molecular basis of termite eusociality.</title>
        <authorList>
            <person name="Harrison M.C."/>
            <person name="Jongepier E."/>
            <person name="Robertson H.M."/>
            <person name="Arning N."/>
            <person name="Bitard-Feildel T."/>
            <person name="Chao H."/>
            <person name="Childers C.P."/>
            <person name="Dinh H."/>
            <person name="Doddapaneni H."/>
            <person name="Dugan S."/>
            <person name="Gowin J."/>
            <person name="Greiner C."/>
            <person name="Han Y."/>
            <person name="Hu H."/>
            <person name="Hughes D.S.T."/>
            <person name="Huylmans A.-K."/>
            <person name="Kemena C."/>
            <person name="Kremer L.P.M."/>
            <person name="Lee S.L."/>
            <person name="Lopez-Ezquerra A."/>
            <person name="Mallet L."/>
            <person name="Monroy-Kuhn J.M."/>
            <person name="Moser A."/>
            <person name="Murali S.C."/>
            <person name="Muzny D.M."/>
            <person name="Otani S."/>
            <person name="Piulachs M.-D."/>
            <person name="Poelchau M."/>
            <person name="Qu J."/>
            <person name="Schaub F."/>
            <person name="Wada-Katsumata A."/>
            <person name="Worley K.C."/>
            <person name="Xie Q."/>
            <person name="Ylla G."/>
            <person name="Poulsen M."/>
            <person name="Gibbs R.A."/>
            <person name="Schal C."/>
            <person name="Richards S."/>
            <person name="Belles X."/>
            <person name="Korb J."/>
            <person name="Bornberg-Bauer E."/>
        </authorList>
    </citation>
    <scope>NUCLEOTIDE SEQUENCE [LARGE SCALE GENOMIC DNA]</scope>
    <source>
        <tissue evidence="8">Whole body</tissue>
    </source>
</reference>
<keyword evidence="4 5" id="KW-0802">TPR repeat</keyword>
<dbReference type="OrthoDB" id="2942533at2759"/>
<dbReference type="InterPro" id="IPR025986">
    <property type="entry name" value="RPAP3-like_C"/>
</dbReference>
<evidence type="ECO:0000313" key="8">
    <source>
        <dbReference type="EMBL" id="PNF26635.1"/>
    </source>
</evidence>
<feature type="region of interest" description="Disordered" evidence="6">
    <location>
        <begin position="180"/>
        <end position="210"/>
    </location>
</feature>
<sequence>MIEQEELMKSKKSLLKKYEIPIDHISFEYVEKCNDRKELEKIVKILRSGEEGHFPLLTQCAETRLRQVAPESHVLRTEEPTLTKSTLEPDHWDRVSNEIEEWTGEMRTREEELKKSSSIYKSSDDLPAVRNVKMSKMLGSHNDKQEAGPSRMKSAVPRNYADWDKFDVDKELLKMELEDERRKEQAMKKKRQQEKEKKKNKRDEDDTFSNIADNLSATEKEFMAAQEKDRGNEYYRSGDYDLAVKHYTCSILLCPTPAAYNNRAIAYLKLHKFGAALTDCNQVLEADPLNVKALLRRGTAHQNSNNYEQAFEDFCKVVGLEPDNKLAKSLSEQMKKKCGSNLKSVRMTIEDEPTGFVFPAPRHNVAVNEWGLAKTMCRCNGIPAWSCRTAPKCRICKRKRADRRTEKEEERQKIKQATEDTSEMGEERGSIVVKVTPAADDGRDEQSNENISSDQMQIDEKGSGDILATEKSMENVVQENSELPLHKDLISSELDSRKGSRELREQRVELENMLEIKKLKDAEGKAFMSRDNNVAMEKREGGNFESDKKEVKQTTSEVKLKLPLSSDISTAMETDKRGDTRVNKKNIGNASLEANKLKNEKLSVGNSNSSNETVQTEGNEEKNTPSEASGLKDTKQKISPGIGNTEPQQTKVKVANKYKVNERTSREVPIECSTKQSAHEEGQSVNIITSPYEFMKVWQALKGSTDVSGHAQVMRAVQPVDLQTVVGNKLDGPMLSTILHCLEKHFAPELALEYLEKLVLLPRFNIAGSFLESSEKQAVHLLLKELQNLGHHPSVTVWEAFPC</sequence>
<dbReference type="GO" id="GO:0006626">
    <property type="term" value="P:protein targeting to mitochondrion"/>
    <property type="evidence" value="ECO:0007669"/>
    <property type="project" value="TreeGrafter"/>
</dbReference>
<dbReference type="InParanoid" id="A0A2J7QDI0"/>
<feature type="compositionally biased region" description="Basic and acidic residues" evidence="6">
    <location>
        <begin position="403"/>
        <end position="418"/>
    </location>
</feature>
<dbReference type="Proteomes" id="UP000235965">
    <property type="component" value="Unassembled WGS sequence"/>
</dbReference>
<dbReference type="SMART" id="SM00028">
    <property type="entry name" value="TPR"/>
    <property type="match status" value="3"/>
</dbReference>
<evidence type="ECO:0000256" key="2">
    <source>
        <dbReference type="ARBA" id="ARBA00022490"/>
    </source>
</evidence>
<dbReference type="InterPro" id="IPR051982">
    <property type="entry name" value="CiliaryAsmbly_MitoImport"/>
</dbReference>
<feature type="compositionally biased region" description="Basic and acidic residues" evidence="6">
    <location>
        <begin position="619"/>
        <end position="636"/>
    </location>
</feature>
<dbReference type="PROSITE" id="PS50005">
    <property type="entry name" value="TPR"/>
    <property type="match status" value="2"/>
</dbReference>
<dbReference type="InterPro" id="IPR011990">
    <property type="entry name" value="TPR-like_helical_dom_sf"/>
</dbReference>
<comment type="subcellular location">
    <subcellularLocation>
        <location evidence="1">Cytoplasm</location>
    </subcellularLocation>
</comment>
<name>A0A2J7QDI0_9NEOP</name>
<dbReference type="InterPro" id="IPR019734">
    <property type="entry name" value="TPR_rpt"/>
</dbReference>
<evidence type="ECO:0000256" key="1">
    <source>
        <dbReference type="ARBA" id="ARBA00004496"/>
    </source>
</evidence>
<protein>
    <recommendedName>
        <fullName evidence="7">RNA-polymerase II-associated protein 3-like C-terminal domain-containing protein</fullName>
    </recommendedName>
</protein>
<feature type="compositionally biased region" description="Basic and acidic residues" evidence="6">
    <location>
        <begin position="180"/>
        <end position="204"/>
    </location>
</feature>
<feature type="region of interest" description="Disordered" evidence="6">
    <location>
        <begin position="537"/>
        <end position="557"/>
    </location>
</feature>
<dbReference type="Pfam" id="PF13877">
    <property type="entry name" value="RPAP3_C"/>
    <property type="match status" value="1"/>
</dbReference>
<evidence type="ECO:0000256" key="3">
    <source>
        <dbReference type="ARBA" id="ARBA00022737"/>
    </source>
</evidence>